<comment type="caution">
    <text evidence="1">The sequence shown here is derived from an EMBL/GenBank/DDBJ whole genome shotgun (WGS) entry which is preliminary data.</text>
</comment>
<protein>
    <submittedName>
        <fullName evidence="1">Uncharacterized protein</fullName>
    </submittedName>
</protein>
<dbReference type="AlphaFoldDB" id="A0A328YFN3"/>
<organism evidence="1 2">
    <name type="scientific">Flavobacterium aciduliphilum</name>
    <dbReference type="NCBI Taxonomy" id="1101402"/>
    <lineage>
        <taxon>Bacteria</taxon>
        <taxon>Pseudomonadati</taxon>
        <taxon>Bacteroidota</taxon>
        <taxon>Flavobacteriia</taxon>
        <taxon>Flavobacteriales</taxon>
        <taxon>Flavobacteriaceae</taxon>
        <taxon>Flavobacterium</taxon>
    </lineage>
</organism>
<gene>
    <name evidence="1" type="ORF">CLV55_10741</name>
</gene>
<accession>A0A328YFN3</accession>
<sequence length="129" mass="15176">MKKPVKICKNPDCGVEIVDYKSSKREYCSDYCRNHHGHKRRCEENFEFIAQKKGLANNYKILKRYIDAGVVREDFDKLLKFGFDPKYLPQKYIDRTFSPNIAFHIIKDIIFGLDPVTNQVIINSVNNEK</sequence>
<name>A0A328YFN3_9FLAO</name>
<keyword evidence="2" id="KW-1185">Reference proteome</keyword>
<dbReference type="EMBL" id="QLSZ01000007">
    <property type="protein sequence ID" value="RAR71485.1"/>
    <property type="molecule type" value="Genomic_DNA"/>
</dbReference>
<evidence type="ECO:0000313" key="1">
    <source>
        <dbReference type="EMBL" id="RAR71485.1"/>
    </source>
</evidence>
<dbReference type="OrthoDB" id="1458919at2"/>
<evidence type="ECO:0000313" key="2">
    <source>
        <dbReference type="Proteomes" id="UP000248840"/>
    </source>
</evidence>
<dbReference type="RefSeq" id="WP_112113334.1">
    <property type="nucleotide sequence ID" value="NZ_QLSZ01000007.1"/>
</dbReference>
<proteinExistence type="predicted"/>
<reference evidence="1 2" key="1">
    <citation type="submission" date="2018-06" db="EMBL/GenBank/DDBJ databases">
        <title>Genomic Encyclopedia of Archaeal and Bacterial Type Strains, Phase II (KMG-II): from individual species to whole genera.</title>
        <authorList>
            <person name="Goeker M."/>
        </authorList>
    </citation>
    <scope>NUCLEOTIDE SEQUENCE [LARGE SCALE GENOMIC DNA]</scope>
    <source>
        <strain evidence="1 2">DSM 25663</strain>
    </source>
</reference>
<dbReference type="Proteomes" id="UP000248840">
    <property type="component" value="Unassembled WGS sequence"/>
</dbReference>